<evidence type="ECO:0000313" key="2">
    <source>
        <dbReference type="EMBL" id="WUR03577.1"/>
    </source>
</evidence>
<evidence type="ECO:0000256" key="1">
    <source>
        <dbReference type="SAM" id="SignalP"/>
    </source>
</evidence>
<proteinExistence type="predicted"/>
<gene>
    <name evidence="2" type="ORF">VNE69_05166</name>
</gene>
<protein>
    <submittedName>
        <fullName evidence="2">SP-containing protein</fullName>
    </submittedName>
</protein>
<dbReference type="EMBL" id="CP142730">
    <property type="protein sequence ID" value="WUR03577.1"/>
    <property type="molecule type" value="Genomic_DNA"/>
</dbReference>
<reference evidence="2" key="1">
    <citation type="journal article" date="2024" name="BMC Genomics">
        <title>Functional annotation of a divergent genome using sequence and structure-based similarity.</title>
        <authorList>
            <person name="Svedberg D."/>
            <person name="Winiger R.R."/>
            <person name="Berg A."/>
            <person name="Sharma H."/>
            <person name="Tellgren-Roth C."/>
            <person name="Debrunner-Vossbrinck B.A."/>
            <person name="Vossbrinck C.R."/>
            <person name="Barandun J."/>
        </authorList>
    </citation>
    <scope>NUCLEOTIDE SEQUENCE</scope>
    <source>
        <strain evidence="2">Illinois isolate</strain>
    </source>
</reference>
<name>A0AAX4JC88_9MICR</name>
<keyword evidence="3" id="KW-1185">Reference proteome</keyword>
<accession>A0AAX4JC88</accession>
<sequence>MNIVQILLFINFLQASDLIYDKLNITLLNKIVRRDYSIINIENRYLKVILNLDLSLYEINAKLTMVTYPWNKNEELEEITIAIDDKSIKSIVEEFEGKLLIEYIKHLADAIILIYDPKYCKDNQTYQKIIKYLKEENLKRKEMDMRPEIYYDIIIDHCGLWNRTIIQIACDLKYFKSSSNTYKIPIMITEINSECYLNLSIQTDNIFYLFEVDLNEVYEKSLLSSVSFISSHTNDTDIRIGKHFHELYKFMLIDESDLYIQHRFEVFKFNEIKLINGTFEIKIYNNEIRIMQDQDCFVYSTRKRLIPISNEINIEEKSLLEFRNLFKKIYVIEQNDEYVKAVELFYRLLRHKKKLGFLVGKIINNPGTAINIIFAHLLLSQKIISENEIKIILGSEKLDKMRKKQLISQFLKKTDNQKYSSNIYIMKICIFLEAEKYINNNNNIDDPIFNSLKHLGKLVVSRKNTRNNINNSSYDDSTDLLEINQEFLKHHLKDITNHKDYILTLFLELSSLFTGFEENTYVLRSNHFYNLKREVVNNFGLNESTIENNIKIIKKEITKNSQEDAEKIEFQYFNRLEKNLEENRKKTSSEIEINLYKGKINGILRKLTKSIFNKLFNEIMNDVYSLEIDDLYDEEVKLNFEETYIEIGKNKIEKTFQYNKTTFNTS</sequence>
<dbReference type="GeneID" id="90541390"/>
<dbReference type="Proteomes" id="UP001334084">
    <property type="component" value="Chromosome 5"/>
</dbReference>
<dbReference type="KEGG" id="vnx:VNE69_05166"/>
<dbReference type="RefSeq" id="XP_065329722.1">
    <property type="nucleotide sequence ID" value="XM_065473650.1"/>
</dbReference>
<feature type="signal peptide" evidence="1">
    <location>
        <begin position="1"/>
        <end position="15"/>
    </location>
</feature>
<organism evidence="2 3">
    <name type="scientific">Vairimorpha necatrix</name>
    <dbReference type="NCBI Taxonomy" id="6039"/>
    <lineage>
        <taxon>Eukaryota</taxon>
        <taxon>Fungi</taxon>
        <taxon>Fungi incertae sedis</taxon>
        <taxon>Microsporidia</taxon>
        <taxon>Nosematidae</taxon>
        <taxon>Vairimorpha</taxon>
    </lineage>
</organism>
<dbReference type="AlphaFoldDB" id="A0AAX4JC88"/>
<feature type="chain" id="PRO_5043489402" evidence="1">
    <location>
        <begin position="16"/>
        <end position="666"/>
    </location>
</feature>
<evidence type="ECO:0000313" key="3">
    <source>
        <dbReference type="Proteomes" id="UP001334084"/>
    </source>
</evidence>
<keyword evidence="1" id="KW-0732">Signal</keyword>